<dbReference type="Gene3D" id="3.20.20.80">
    <property type="entry name" value="Glycosidases"/>
    <property type="match status" value="1"/>
</dbReference>
<dbReference type="EMBL" id="DS989846">
    <property type="protein sequence ID" value="EDX76546.1"/>
    <property type="molecule type" value="Genomic_DNA"/>
</dbReference>
<gene>
    <name evidence="1" type="ORF">MC7420_4802</name>
</gene>
<reference evidence="1 2" key="1">
    <citation type="submission" date="2008-07" db="EMBL/GenBank/DDBJ databases">
        <authorList>
            <person name="Tandeau de Marsac N."/>
            <person name="Ferriera S."/>
            <person name="Johnson J."/>
            <person name="Kravitz S."/>
            <person name="Beeson K."/>
            <person name="Sutton G."/>
            <person name="Rogers Y.-H."/>
            <person name="Friedman R."/>
            <person name="Frazier M."/>
            <person name="Venter J.C."/>
        </authorList>
    </citation>
    <scope>NUCLEOTIDE SEQUENCE [LARGE SCALE GENOMIC DNA]</scope>
    <source>
        <strain evidence="1 2">PCC 7420</strain>
    </source>
</reference>
<protein>
    <submittedName>
        <fullName evidence="1">Uncharacterized protein</fullName>
    </submittedName>
</protein>
<evidence type="ECO:0000313" key="2">
    <source>
        <dbReference type="Proteomes" id="UP000003835"/>
    </source>
</evidence>
<dbReference type="STRING" id="118168.MC7420_4802"/>
<keyword evidence="2" id="KW-1185">Reference proteome</keyword>
<dbReference type="HOGENOM" id="CLU_3024276_0_0_3"/>
<accession>B4VP56</accession>
<sequence length="55" mass="5963">MQDPLGIAAYPVMKGRDGSRTPIPWQAEAHQAGFTTPGFLTTIVQRLIQPGLTVQ</sequence>
<name>B4VP56_9CYAN</name>
<dbReference type="AlphaFoldDB" id="B4VP56"/>
<proteinExistence type="predicted"/>
<dbReference type="Proteomes" id="UP000003835">
    <property type="component" value="Unassembled WGS sequence"/>
</dbReference>
<evidence type="ECO:0000313" key="1">
    <source>
        <dbReference type="EMBL" id="EDX76546.1"/>
    </source>
</evidence>
<organism evidence="1 2">
    <name type="scientific">Coleofasciculus chthonoplastes PCC 7420</name>
    <dbReference type="NCBI Taxonomy" id="118168"/>
    <lineage>
        <taxon>Bacteria</taxon>
        <taxon>Bacillati</taxon>
        <taxon>Cyanobacteriota</taxon>
        <taxon>Cyanophyceae</taxon>
        <taxon>Coleofasciculales</taxon>
        <taxon>Coleofasciculaceae</taxon>
        <taxon>Coleofasciculus</taxon>
    </lineage>
</organism>